<dbReference type="RefSeq" id="WP_188993649.1">
    <property type="nucleotide sequence ID" value="NZ_BMHP01000002.1"/>
</dbReference>
<dbReference type="EMBL" id="BMHP01000002">
    <property type="protein sequence ID" value="GGD76861.1"/>
    <property type="molecule type" value="Genomic_DNA"/>
</dbReference>
<evidence type="ECO:0000313" key="8">
    <source>
        <dbReference type="Proteomes" id="UP000612456"/>
    </source>
</evidence>
<feature type="transmembrane region" description="Helical" evidence="6">
    <location>
        <begin position="42"/>
        <end position="63"/>
    </location>
</feature>
<gene>
    <name evidence="7" type="ORF">GCM10010911_38710</name>
</gene>
<feature type="transmembrane region" description="Helical" evidence="6">
    <location>
        <begin position="159"/>
        <end position="178"/>
    </location>
</feature>
<dbReference type="Proteomes" id="UP000612456">
    <property type="component" value="Unassembled WGS sequence"/>
</dbReference>
<reference evidence="7" key="1">
    <citation type="journal article" date="2014" name="Int. J. Syst. Evol. Microbiol.">
        <title>Complete genome sequence of Corynebacterium casei LMG S-19264T (=DSM 44701T), isolated from a smear-ripened cheese.</title>
        <authorList>
            <consortium name="US DOE Joint Genome Institute (JGI-PGF)"/>
            <person name="Walter F."/>
            <person name="Albersmeier A."/>
            <person name="Kalinowski J."/>
            <person name="Ruckert C."/>
        </authorList>
    </citation>
    <scope>NUCLEOTIDE SEQUENCE</scope>
    <source>
        <strain evidence="7">CGMCC 1.15178</strain>
    </source>
</reference>
<comment type="caution">
    <text evidence="7">The sequence shown here is derived from an EMBL/GenBank/DDBJ whole genome shotgun (WGS) entry which is preliminary data.</text>
</comment>
<organism evidence="7 8">
    <name type="scientific">Paenibacillus nasutitermitis</name>
    <dbReference type="NCBI Taxonomy" id="1652958"/>
    <lineage>
        <taxon>Bacteria</taxon>
        <taxon>Bacillati</taxon>
        <taxon>Bacillota</taxon>
        <taxon>Bacilli</taxon>
        <taxon>Bacillales</taxon>
        <taxon>Paenibacillaceae</taxon>
        <taxon>Paenibacillus</taxon>
    </lineage>
</organism>
<dbReference type="GO" id="GO:0016020">
    <property type="term" value="C:membrane"/>
    <property type="evidence" value="ECO:0007669"/>
    <property type="project" value="UniProtKB-SubCell"/>
</dbReference>
<dbReference type="Pfam" id="PF03741">
    <property type="entry name" value="TerC"/>
    <property type="match status" value="1"/>
</dbReference>
<dbReference type="AlphaFoldDB" id="A0A916Z5M2"/>
<keyword evidence="4 6" id="KW-1133">Transmembrane helix</keyword>
<feature type="transmembrane region" description="Helical" evidence="6">
    <location>
        <begin position="6"/>
        <end position="30"/>
    </location>
</feature>
<comment type="subcellular location">
    <subcellularLocation>
        <location evidence="1">Membrane</location>
        <topology evidence="1">Multi-pass membrane protein</topology>
    </subcellularLocation>
</comment>
<dbReference type="NCBIfam" id="TIGR03717">
    <property type="entry name" value="R_switched_YjbE"/>
    <property type="match status" value="1"/>
</dbReference>
<evidence type="ECO:0000256" key="3">
    <source>
        <dbReference type="ARBA" id="ARBA00022692"/>
    </source>
</evidence>
<reference evidence="7" key="2">
    <citation type="submission" date="2020-09" db="EMBL/GenBank/DDBJ databases">
        <authorList>
            <person name="Sun Q."/>
            <person name="Zhou Y."/>
        </authorList>
    </citation>
    <scope>NUCLEOTIDE SEQUENCE</scope>
    <source>
        <strain evidence="7">CGMCC 1.15178</strain>
    </source>
</reference>
<feature type="transmembrane region" description="Helical" evidence="6">
    <location>
        <begin position="131"/>
        <end position="152"/>
    </location>
</feature>
<feature type="transmembrane region" description="Helical" evidence="6">
    <location>
        <begin position="69"/>
        <end position="86"/>
    </location>
</feature>
<dbReference type="InterPro" id="IPR022301">
    <property type="entry name" value="Integral_membrane_YjbE"/>
</dbReference>
<evidence type="ECO:0000256" key="5">
    <source>
        <dbReference type="ARBA" id="ARBA00023136"/>
    </source>
</evidence>
<accession>A0A916Z5M2</accession>
<protein>
    <submittedName>
        <fullName evidence="7">Membrane protein</fullName>
    </submittedName>
</protein>
<dbReference type="PANTHER" id="PTHR30238">
    <property type="entry name" value="MEMBRANE BOUND PREDICTED REDOX MODULATOR"/>
    <property type="match status" value="1"/>
</dbReference>
<keyword evidence="5 6" id="KW-0472">Membrane</keyword>
<feature type="transmembrane region" description="Helical" evidence="6">
    <location>
        <begin position="198"/>
        <end position="216"/>
    </location>
</feature>
<sequence length="228" mass="24447">MEGNFVIVLLELILINVVLSGDNAVVIALASRNLPEEQQKKAVFWGSIGAIGLRVVLTFIAVWLLRIPFVQAFGGILLLLIAVKLMKQEEEEEQIASSSKLSGAVKTIIVADLVMSLDNVLAMAGAAGGNFLLIVIGLAISIPLIIWASQLLMHLMRRFPVIVTLGAALLGYTAGEMILSDKGASSFIELTLPWSEHLLPVVLAVAVVAAGYLLNWTHSKRSEAKAAR</sequence>
<dbReference type="PANTHER" id="PTHR30238:SF4">
    <property type="entry name" value="SLL1022 PROTEIN"/>
    <property type="match status" value="1"/>
</dbReference>
<evidence type="ECO:0000256" key="4">
    <source>
        <dbReference type="ARBA" id="ARBA00022989"/>
    </source>
</evidence>
<name>A0A916Z5M2_9BACL</name>
<keyword evidence="8" id="KW-1185">Reference proteome</keyword>
<evidence type="ECO:0000313" key="7">
    <source>
        <dbReference type="EMBL" id="GGD76861.1"/>
    </source>
</evidence>
<proteinExistence type="inferred from homology"/>
<keyword evidence="3 6" id="KW-0812">Transmembrane</keyword>
<evidence type="ECO:0000256" key="1">
    <source>
        <dbReference type="ARBA" id="ARBA00004141"/>
    </source>
</evidence>
<comment type="similarity">
    <text evidence="2">Belongs to the TerC family.</text>
</comment>
<dbReference type="InterPro" id="IPR005496">
    <property type="entry name" value="Integral_membrane_TerC"/>
</dbReference>
<evidence type="ECO:0000256" key="6">
    <source>
        <dbReference type="SAM" id="Phobius"/>
    </source>
</evidence>
<evidence type="ECO:0000256" key="2">
    <source>
        <dbReference type="ARBA" id="ARBA00007511"/>
    </source>
</evidence>